<evidence type="ECO:0000313" key="1">
    <source>
        <dbReference type="EMBL" id="CAH6722059.1"/>
    </source>
</evidence>
<keyword evidence="2" id="KW-1185">Reference proteome</keyword>
<dbReference type="EMBL" id="CALSDN010000008">
    <property type="protein sequence ID" value="CAH6722059.1"/>
    <property type="molecule type" value="Genomic_DNA"/>
</dbReference>
<reference evidence="1" key="1">
    <citation type="submission" date="2022-06" db="EMBL/GenBank/DDBJ databases">
        <authorList>
            <person name="Legras J.-L."/>
            <person name="Devillers H."/>
            <person name="Grondin C."/>
        </authorList>
    </citation>
    <scope>NUCLEOTIDE SEQUENCE</scope>
    <source>
        <strain evidence="1">CLIB 1444</strain>
    </source>
</reference>
<proteinExistence type="predicted"/>
<sequence>MKFLKVTSILSSIALVLASGPTEGEAEADPNSAVVKLTTDSFNEFLINNPLVLAEFYAPWCGYCKKLAPEYVKAADSLNESHPNIKLAQIDCTVEEDLCRQFGIRGYPTLKVLRGPENSDDYEGPREADGIMEYMIKQTLPSVSVPETVEEFLSLIEEQAKPFIVQISGKGDEESNSTFTSVADTLRKELNFITAKSEDIINSLSTKYFDFDVSSYLDKVGYLVIHPKENTIIPFTAEVSKDALVNFFKTEVVPYFGDINRDTYMMYMESPLPLGYYFYKTEEQRESFEETFNKLGKTFRGKMNFVGLDANLFGRHAESLNMDPEIVPLFAIQDNASGKKYGVDQAENPEGPSIEQVEELVEQFMEGSAKPIVKSEPMPSDEEVSSAPVYPLVSHNHDALLEDLSKDIFVEYYAHWCGHCKKLAPIWDNLGGLYKEHPESNVVVAKIDHSKNDVDTYVQIEGYPTLLFYPANGEVDEKTGLRIPVPYEGPRELDSFIEFIKNKSSLNVDGSEFKQPEVEEEAEVEHDEL</sequence>
<accession>A0ACA9YBD0</accession>
<comment type="caution">
    <text evidence="1">The sequence shown here is derived from an EMBL/GenBank/DDBJ whole genome shotgun (WGS) entry which is preliminary data.</text>
</comment>
<gene>
    <name evidence="1" type="ORF">CLIB1444_08S00914</name>
</gene>
<evidence type="ECO:0000313" key="2">
    <source>
        <dbReference type="Proteomes" id="UP001152531"/>
    </source>
</evidence>
<protein>
    <submittedName>
        <fullName evidence="1">Protein disulfide-isomerase</fullName>
    </submittedName>
</protein>
<name>A0ACA9YBD0_9ASCO</name>
<dbReference type="Proteomes" id="UP001152531">
    <property type="component" value="Unassembled WGS sequence"/>
</dbReference>
<organism evidence="1 2">
    <name type="scientific">[Candida] jaroonii</name>
    <dbReference type="NCBI Taxonomy" id="467808"/>
    <lineage>
        <taxon>Eukaryota</taxon>
        <taxon>Fungi</taxon>
        <taxon>Dikarya</taxon>
        <taxon>Ascomycota</taxon>
        <taxon>Saccharomycotina</taxon>
        <taxon>Pichiomycetes</taxon>
        <taxon>Debaryomycetaceae</taxon>
        <taxon>Yamadazyma</taxon>
    </lineage>
</organism>